<feature type="coiled-coil region" evidence="1">
    <location>
        <begin position="84"/>
        <end position="132"/>
    </location>
</feature>
<proteinExistence type="predicted"/>
<name>A0A2K1Q408_9GAMM</name>
<sequence length="154" mass="17522">MSQPEYVGDAEKLFQDAFERLKRDKPTQLPRGTPVSQNNVAKEAGRDPSALRKSRYPRLIRAIQKWIEDNGNAPRARASSASLIKGARDKNRQLKARLEELTKQRDKAMARLVIAEESILDLHRRLQDYKARLGEADTVVPIRGVAKRAKPRVK</sequence>
<feature type="region of interest" description="Disordered" evidence="2">
    <location>
        <begin position="21"/>
        <end position="53"/>
    </location>
</feature>
<dbReference type="OrthoDB" id="8778941at2"/>
<gene>
    <name evidence="3" type="ORF">Lysil_1393</name>
</gene>
<evidence type="ECO:0000313" key="4">
    <source>
        <dbReference type="Proteomes" id="UP000236220"/>
    </source>
</evidence>
<keyword evidence="1" id="KW-0175">Coiled coil</keyword>
<dbReference type="Proteomes" id="UP000236220">
    <property type="component" value="Unassembled WGS sequence"/>
</dbReference>
<dbReference type="RefSeq" id="WP_103074792.1">
    <property type="nucleotide sequence ID" value="NZ_NPZB01000001.1"/>
</dbReference>
<dbReference type="AlphaFoldDB" id="A0A2K1Q408"/>
<evidence type="ECO:0000256" key="1">
    <source>
        <dbReference type="SAM" id="Coils"/>
    </source>
</evidence>
<dbReference type="EMBL" id="NPZB01000001">
    <property type="protein sequence ID" value="PNS09764.1"/>
    <property type="molecule type" value="Genomic_DNA"/>
</dbReference>
<accession>A0A2K1Q408</accession>
<reference evidence="3 4" key="1">
    <citation type="submission" date="2017-08" db="EMBL/GenBank/DDBJ databases">
        <title>Lysobacter sylvestris genome.</title>
        <authorList>
            <person name="Zhang D.-C."/>
            <person name="Albuquerque L."/>
            <person name="Franca L."/>
            <person name="Froufe H.J.C."/>
            <person name="Barroso C."/>
            <person name="Egas C."/>
            <person name="Da Costa M."/>
            <person name="Margesin R."/>
        </authorList>
    </citation>
    <scope>NUCLEOTIDE SEQUENCE [LARGE SCALE GENOMIC DNA]</scope>
    <source>
        <strain evidence="3 4">AM20-91</strain>
    </source>
</reference>
<organism evidence="3 4">
    <name type="scientific">Solilutibacter silvestris</name>
    <dbReference type="NCBI Taxonomy" id="1645665"/>
    <lineage>
        <taxon>Bacteria</taxon>
        <taxon>Pseudomonadati</taxon>
        <taxon>Pseudomonadota</taxon>
        <taxon>Gammaproteobacteria</taxon>
        <taxon>Lysobacterales</taxon>
        <taxon>Lysobacteraceae</taxon>
        <taxon>Solilutibacter</taxon>
    </lineage>
</organism>
<comment type="caution">
    <text evidence="3">The sequence shown here is derived from an EMBL/GenBank/DDBJ whole genome shotgun (WGS) entry which is preliminary data.</text>
</comment>
<protein>
    <submittedName>
        <fullName evidence="3">Uncharacterized protein</fullName>
    </submittedName>
</protein>
<evidence type="ECO:0000313" key="3">
    <source>
        <dbReference type="EMBL" id="PNS09764.1"/>
    </source>
</evidence>
<evidence type="ECO:0000256" key="2">
    <source>
        <dbReference type="SAM" id="MobiDB-lite"/>
    </source>
</evidence>
<keyword evidence="4" id="KW-1185">Reference proteome</keyword>